<dbReference type="OMA" id="GRKWLPC"/>
<accession>A0A4Y7WY27</accession>
<proteinExistence type="predicted"/>
<feature type="domain" description="PRC-barrel" evidence="1">
    <location>
        <begin position="89"/>
        <end position="155"/>
    </location>
</feature>
<organism evidence="2">
    <name type="scientific">Halalkalibacterium halodurans</name>
    <name type="common">Bacillus halodurans</name>
    <dbReference type="NCBI Taxonomy" id="86665"/>
    <lineage>
        <taxon>Bacteria</taxon>
        <taxon>Bacillati</taxon>
        <taxon>Bacillota</taxon>
        <taxon>Bacilli</taxon>
        <taxon>Bacillales</taxon>
        <taxon>Bacillaceae</taxon>
        <taxon>Halalkalibacterium (ex Joshi et al. 2022)</taxon>
    </lineage>
</organism>
<gene>
    <name evidence="2" type="ORF">AMD02_13100</name>
</gene>
<dbReference type="RefSeq" id="WP_010897432.1">
    <property type="nucleotide sequence ID" value="NZ_CP040441.1"/>
</dbReference>
<dbReference type="GeneID" id="87596886"/>
<dbReference type="InterPro" id="IPR011033">
    <property type="entry name" value="PRC_barrel-like_sf"/>
</dbReference>
<dbReference type="AlphaFoldDB" id="A0A0M0KLD9"/>
<name>A0A0M0KLD9_ALKHA</name>
<dbReference type="PATRIC" id="fig|136160.3.peg.3055"/>
<dbReference type="Pfam" id="PF05239">
    <property type="entry name" value="PRC"/>
    <property type="match status" value="2"/>
</dbReference>
<dbReference type="Gene3D" id="2.30.30.240">
    <property type="entry name" value="PRC-barrel domain"/>
    <property type="match status" value="2"/>
</dbReference>
<dbReference type="InterPro" id="IPR027275">
    <property type="entry name" value="PRC-brl_dom"/>
</dbReference>
<evidence type="ECO:0000313" key="2">
    <source>
        <dbReference type="EMBL" id="KOO39681.1"/>
    </source>
</evidence>
<evidence type="ECO:0000259" key="1">
    <source>
        <dbReference type="Pfam" id="PF05239"/>
    </source>
</evidence>
<accession>A0A0M0KLD9</accession>
<protein>
    <recommendedName>
        <fullName evidence="1">PRC-barrel domain-containing protein</fullName>
    </recommendedName>
</protein>
<dbReference type="SUPFAM" id="SSF50346">
    <property type="entry name" value="PRC-barrel domain"/>
    <property type="match status" value="2"/>
</dbReference>
<dbReference type="EMBL" id="LILD01000001">
    <property type="protein sequence ID" value="KOO39681.1"/>
    <property type="molecule type" value="Genomic_DNA"/>
</dbReference>
<reference evidence="2" key="1">
    <citation type="submission" date="2015-08" db="EMBL/GenBank/DDBJ databases">
        <title>Complete DNA Sequence of Pseudomonas syringae pv. actinidiae, the Causal Agent of Kiwifruit Canker Disease.</title>
        <authorList>
            <person name="Rikkerink E.H.A."/>
            <person name="Fineran P.C."/>
        </authorList>
    </citation>
    <scope>NUCLEOTIDE SEQUENCE</scope>
    <source>
        <strain evidence="2">DSM 13666</strain>
    </source>
</reference>
<comment type="caution">
    <text evidence="2">The sequence shown here is derived from an EMBL/GenBank/DDBJ whole genome shotgun (WGS) entry which is preliminary data.</text>
</comment>
<feature type="domain" description="PRC-barrel" evidence="1">
    <location>
        <begin position="4"/>
        <end position="68"/>
    </location>
</feature>
<sequence>MRTFASLEGLPVIDRQTGNELGSVMDGIIAPDRMMGFLVNKNGWFHRHQWLPLDHIISLGTDGVMIEAKGLSKEISTNGGAAYPLMHGQHKLQGKPLITEEGERLGLVQDVYFLEKAGKIVAYEVTEGLLADITEGRKVVRSNGPVTVGKDVLIVSM</sequence>